<dbReference type="AlphaFoldDB" id="A0A1I7WFJ2"/>
<organism evidence="1 2">
    <name type="scientific">Heterorhabditis bacteriophora</name>
    <name type="common">Entomopathogenic nematode worm</name>
    <dbReference type="NCBI Taxonomy" id="37862"/>
    <lineage>
        <taxon>Eukaryota</taxon>
        <taxon>Metazoa</taxon>
        <taxon>Ecdysozoa</taxon>
        <taxon>Nematoda</taxon>
        <taxon>Chromadorea</taxon>
        <taxon>Rhabditida</taxon>
        <taxon>Rhabditina</taxon>
        <taxon>Rhabditomorpha</taxon>
        <taxon>Strongyloidea</taxon>
        <taxon>Heterorhabditidae</taxon>
        <taxon>Heterorhabditis</taxon>
    </lineage>
</organism>
<evidence type="ECO:0000313" key="1">
    <source>
        <dbReference type="Proteomes" id="UP000095283"/>
    </source>
</evidence>
<evidence type="ECO:0000313" key="2">
    <source>
        <dbReference type="WBParaSite" id="Hba_03721"/>
    </source>
</evidence>
<proteinExistence type="predicted"/>
<protein>
    <submittedName>
        <fullName evidence="2">Uncharacterized protein</fullName>
    </submittedName>
</protein>
<sequence>MLLCGFQHLCMCLTFQYKQT</sequence>
<accession>A0A1I7WFJ2</accession>
<keyword evidence="1" id="KW-1185">Reference proteome</keyword>
<dbReference type="Proteomes" id="UP000095283">
    <property type="component" value="Unplaced"/>
</dbReference>
<name>A0A1I7WFJ2_HETBA</name>
<reference evidence="2" key="1">
    <citation type="submission" date="2016-11" db="UniProtKB">
        <authorList>
            <consortium name="WormBaseParasite"/>
        </authorList>
    </citation>
    <scope>IDENTIFICATION</scope>
</reference>
<dbReference type="WBParaSite" id="Hba_03721">
    <property type="protein sequence ID" value="Hba_03721"/>
    <property type="gene ID" value="Hba_03721"/>
</dbReference>